<proteinExistence type="predicted"/>
<evidence type="ECO:0008006" key="3">
    <source>
        <dbReference type="Google" id="ProtNLM"/>
    </source>
</evidence>
<keyword evidence="1" id="KW-0614">Plasmid</keyword>
<dbReference type="AlphaFoldDB" id="A0A1W6AJV3"/>
<geneLocation type="plasmid" evidence="1 2">
    <name>unnamed7</name>
</geneLocation>
<evidence type="ECO:0000313" key="2">
    <source>
        <dbReference type="Proteomes" id="UP000192932"/>
    </source>
</evidence>
<reference evidence="1 2" key="1">
    <citation type="submission" date="2017-04" db="EMBL/GenBank/DDBJ databases">
        <title>The Characteristic of a Fine Plant Growth-Promoting Rhizobacteria Bacillus mycoides Gnyt1 and its Whole Genome Sequencing Analysis.</title>
        <authorList>
            <person name="Li J.H."/>
            <person name="Yao T."/>
        </authorList>
    </citation>
    <scope>NUCLEOTIDE SEQUENCE [LARGE SCALE GENOMIC DNA]</scope>
    <source>
        <strain evidence="1 2">Gnyt1</strain>
        <plasmid evidence="2">Plasmid unnamed7</plasmid>
    </source>
</reference>
<dbReference type="Proteomes" id="UP000192932">
    <property type="component" value="Plasmid unnamed7"/>
</dbReference>
<name>A0A1W6AJV3_BACMY</name>
<accession>A0A1W6AJV3</accession>
<gene>
    <name evidence="1" type="ORF">B7492_34335</name>
</gene>
<sequence>MKVLANQTLYQCDYCGKRLLTKHGAKVHEEQYCSVVLEQKKKEKQANCKHENIDTHYGYISGEAVMEPQYDYCIDCDKQIGWGERYENQL</sequence>
<evidence type="ECO:0000313" key="1">
    <source>
        <dbReference type="EMBL" id="ARJ26109.1"/>
    </source>
</evidence>
<dbReference type="RefSeq" id="WP_085313775.1">
    <property type="nucleotide sequence ID" value="NZ_CP020750.1"/>
</dbReference>
<organism evidence="1 2">
    <name type="scientific">Bacillus mycoides</name>
    <dbReference type="NCBI Taxonomy" id="1405"/>
    <lineage>
        <taxon>Bacteria</taxon>
        <taxon>Bacillati</taxon>
        <taxon>Bacillota</taxon>
        <taxon>Bacilli</taxon>
        <taxon>Bacillales</taxon>
        <taxon>Bacillaceae</taxon>
        <taxon>Bacillus</taxon>
        <taxon>Bacillus cereus group</taxon>
    </lineage>
</organism>
<protein>
    <recommendedName>
        <fullName evidence="3">C2H2-type domain-containing protein</fullName>
    </recommendedName>
</protein>
<dbReference type="EMBL" id="CP020750">
    <property type="protein sequence ID" value="ARJ26109.1"/>
    <property type="molecule type" value="Genomic_DNA"/>
</dbReference>